<proteinExistence type="predicted"/>
<dbReference type="Proteomes" id="UP001223420">
    <property type="component" value="Unassembled WGS sequence"/>
</dbReference>
<protein>
    <submittedName>
        <fullName evidence="2">Uncharacterized protein</fullName>
    </submittedName>
</protein>
<dbReference type="RefSeq" id="WP_007567115.1">
    <property type="nucleotide sequence ID" value="NZ_JAJALK010000013.1"/>
</dbReference>
<accession>A0AAJ1WZA1</accession>
<dbReference type="EMBL" id="JBELQD010000017">
    <property type="protein sequence ID" value="MER2289813.1"/>
    <property type="molecule type" value="Genomic_DNA"/>
</dbReference>
<comment type="caution">
    <text evidence="2">The sequence shown here is derived from an EMBL/GenBank/DDBJ whole genome shotgun (WGS) entry which is preliminary data.</text>
</comment>
<evidence type="ECO:0000313" key="2">
    <source>
        <dbReference type="EMBL" id="MDQ0546135.1"/>
    </source>
</evidence>
<dbReference type="Proteomes" id="UP001432995">
    <property type="component" value="Unassembled WGS sequence"/>
</dbReference>
<organism evidence="2 4">
    <name type="scientific">Methylobacterium brachiatum</name>
    <dbReference type="NCBI Taxonomy" id="269660"/>
    <lineage>
        <taxon>Bacteria</taxon>
        <taxon>Pseudomonadati</taxon>
        <taxon>Pseudomonadota</taxon>
        <taxon>Alphaproteobacteria</taxon>
        <taxon>Hyphomicrobiales</taxon>
        <taxon>Methylobacteriaceae</taxon>
        <taxon>Methylobacterium</taxon>
    </lineage>
</organism>
<gene>
    <name evidence="3" type="ORF">ABS770_16205</name>
    <name evidence="2" type="ORF">QO001_005084</name>
</gene>
<feature type="compositionally biased region" description="Low complexity" evidence="1">
    <location>
        <begin position="11"/>
        <end position="29"/>
    </location>
</feature>
<name>A0AAJ1WZA1_9HYPH</name>
<evidence type="ECO:0000313" key="5">
    <source>
        <dbReference type="Proteomes" id="UP001432995"/>
    </source>
</evidence>
<dbReference type="EMBL" id="JAUSWL010000012">
    <property type="protein sequence ID" value="MDQ0546135.1"/>
    <property type="molecule type" value="Genomic_DNA"/>
</dbReference>
<evidence type="ECO:0000256" key="1">
    <source>
        <dbReference type="SAM" id="MobiDB-lite"/>
    </source>
</evidence>
<feature type="region of interest" description="Disordered" evidence="1">
    <location>
        <begin position="1"/>
        <end position="29"/>
    </location>
</feature>
<sequence>MARIERIGRTGAAWSGPAHPAAAASGSVASTDAIPPVRALVVLDGGRPEPRATIIPPDRFGTGGAAAGFVTHLLTASDPTLRPSRLERTRAAAARYAEAARRLA</sequence>
<keyword evidence="5" id="KW-1185">Reference proteome</keyword>
<evidence type="ECO:0000313" key="3">
    <source>
        <dbReference type="EMBL" id="MER2289813.1"/>
    </source>
</evidence>
<dbReference type="AlphaFoldDB" id="A0AAJ1WZA1"/>
<reference evidence="2" key="1">
    <citation type="submission" date="2023-07" db="EMBL/GenBank/DDBJ databases">
        <title>Genomic Encyclopedia of Type Strains, Phase IV (KMG-IV): sequencing the most valuable type-strain genomes for metagenomic binning, comparative biology and taxonomic classification.</title>
        <authorList>
            <person name="Goeker M."/>
        </authorList>
    </citation>
    <scope>NUCLEOTIDE SEQUENCE</scope>
    <source>
        <strain evidence="2">DSM 19569</strain>
    </source>
</reference>
<reference evidence="3" key="2">
    <citation type="submission" date="2024-06" db="EMBL/GenBank/DDBJ databases">
        <authorList>
            <person name="Campbell A.G."/>
        </authorList>
    </citation>
    <scope>NUCLEOTIDE SEQUENCE</scope>
    <source>
        <strain evidence="3">EM17</strain>
    </source>
</reference>
<evidence type="ECO:0000313" key="4">
    <source>
        <dbReference type="Proteomes" id="UP001223420"/>
    </source>
</evidence>